<evidence type="ECO:0000313" key="21">
    <source>
        <dbReference type="EMBL" id="CCO15260.1"/>
    </source>
</evidence>
<dbReference type="GO" id="GO:0046872">
    <property type="term" value="F:metal ion binding"/>
    <property type="evidence" value="ECO:0007669"/>
    <property type="project" value="UniProtKB-KW"/>
</dbReference>
<protein>
    <recommendedName>
        <fullName evidence="6">UDP-N-acetylglucosamine--dolichyl-phosphate N-acetylglucosaminephosphotransferase</fullName>
        <ecNumber evidence="5">2.7.8.15</ecNumber>
    </recommendedName>
    <alternativeName>
        <fullName evidence="15">GlcNAc-1-P transferase</fullName>
    </alternativeName>
    <alternativeName>
        <fullName evidence="16">N-acetylglucosamine-1-phosphate transferase</fullName>
    </alternativeName>
</protein>
<comment type="similarity">
    <text evidence="4">Belongs to the glycosyltransferase 4 family.</text>
</comment>
<dbReference type="GO" id="GO:0006488">
    <property type="term" value="P:dolichol-linked oligosaccharide biosynthetic process"/>
    <property type="evidence" value="ECO:0007669"/>
    <property type="project" value="InterPro"/>
</dbReference>
<evidence type="ECO:0000256" key="8">
    <source>
        <dbReference type="ARBA" id="ARBA00022679"/>
    </source>
</evidence>
<keyword evidence="22" id="KW-1185">Reference proteome</keyword>
<feature type="transmembrane region" description="Helical" evidence="20">
    <location>
        <begin position="355"/>
        <end position="379"/>
    </location>
</feature>
<feature type="transmembrane region" description="Helical" evidence="20">
    <location>
        <begin position="259"/>
        <end position="278"/>
    </location>
</feature>
<dbReference type="EC" id="2.7.8.15" evidence="5"/>
<evidence type="ECO:0000256" key="17">
    <source>
        <dbReference type="ARBA" id="ARBA00044717"/>
    </source>
</evidence>
<feature type="transmembrane region" description="Helical" evidence="20">
    <location>
        <begin position="315"/>
        <end position="335"/>
    </location>
</feature>
<evidence type="ECO:0000256" key="13">
    <source>
        <dbReference type="ARBA" id="ARBA00022989"/>
    </source>
</evidence>
<comment type="cofactor">
    <cofactor evidence="1">
        <name>Mg(2+)</name>
        <dbReference type="ChEBI" id="CHEBI:18420"/>
    </cofactor>
</comment>
<dbReference type="Pfam" id="PF00953">
    <property type="entry name" value="Glycos_transf_4"/>
    <property type="match status" value="1"/>
</dbReference>
<evidence type="ECO:0000256" key="14">
    <source>
        <dbReference type="ARBA" id="ARBA00023136"/>
    </source>
</evidence>
<evidence type="ECO:0000256" key="3">
    <source>
        <dbReference type="ARBA" id="ARBA00004922"/>
    </source>
</evidence>
<dbReference type="CDD" id="cd06855">
    <property type="entry name" value="GT_GPT_euk"/>
    <property type="match status" value="1"/>
</dbReference>
<feature type="compositionally biased region" description="Polar residues" evidence="19">
    <location>
        <begin position="1"/>
        <end position="13"/>
    </location>
</feature>
<dbReference type="OrthoDB" id="10262326at2759"/>
<feature type="transmembrane region" description="Helical" evidence="20">
    <location>
        <begin position="46"/>
        <end position="66"/>
    </location>
</feature>
<feature type="transmembrane region" description="Helical" evidence="20">
    <location>
        <begin position="447"/>
        <end position="471"/>
    </location>
</feature>
<keyword evidence="9 20" id="KW-0812">Transmembrane</keyword>
<dbReference type="GO" id="GO:0016757">
    <property type="term" value="F:glycosyltransferase activity"/>
    <property type="evidence" value="ECO:0007669"/>
    <property type="project" value="UniProtKB-KW"/>
</dbReference>
<dbReference type="InterPro" id="IPR033895">
    <property type="entry name" value="GPT"/>
</dbReference>
<reference evidence="21 22" key="1">
    <citation type="submission" date="2011-10" db="EMBL/GenBank/DDBJ databases">
        <authorList>
            <person name="Genoscope - CEA"/>
        </authorList>
    </citation>
    <scope>NUCLEOTIDE SEQUENCE [LARGE SCALE GENOMIC DNA]</scope>
    <source>
        <strain evidence="21 22">RCC 1105</strain>
    </source>
</reference>
<feature type="transmembrane region" description="Helical" evidence="20">
    <location>
        <begin position="290"/>
        <end position="308"/>
    </location>
</feature>
<dbReference type="GeneID" id="19017691"/>
<dbReference type="InterPro" id="IPR000715">
    <property type="entry name" value="Glycosyl_transferase_4"/>
</dbReference>
<evidence type="ECO:0000256" key="20">
    <source>
        <dbReference type="SAM" id="Phobius"/>
    </source>
</evidence>
<comment type="catalytic activity">
    <reaction evidence="18">
        <text>a di-trans,poly-cis-dolichyl phosphate + UDP-N-acetyl-alpha-D-glucosamine = an N-acetyl-alpha-D-glucosaminyl-diphospho-di-trans,poly-cis-dolichol + UMP</text>
        <dbReference type="Rhea" id="RHEA:13289"/>
        <dbReference type="Rhea" id="RHEA-COMP:19498"/>
        <dbReference type="Rhea" id="RHEA-COMP:19507"/>
        <dbReference type="ChEBI" id="CHEBI:57683"/>
        <dbReference type="ChEBI" id="CHEBI:57705"/>
        <dbReference type="ChEBI" id="CHEBI:57865"/>
        <dbReference type="ChEBI" id="CHEBI:58427"/>
        <dbReference type="EC" id="2.7.8.15"/>
    </reaction>
    <physiologicalReaction direction="left-to-right" evidence="18">
        <dbReference type="Rhea" id="RHEA:13290"/>
    </physiologicalReaction>
</comment>
<dbReference type="RefSeq" id="XP_007515020.1">
    <property type="nucleotide sequence ID" value="XM_007514958.1"/>
</dbReference>
<comment type="function">
    <text evidence="17">UDP-N-acetylglucosamine--dolichyl-phosphate N-acetylglucosaminephosphotransferase that operates in the biosynthetic pathway of dolichol-linked oligosaccharides, the glycan precursors employed in protein asparagine (N)-glycosylation. The assembly of dolichol-linked oligosaccharides begins on the cytosolic side of the endoplasmic reticulum membrane and finishes in its lumen. The sequential addition of sugars to dolichol pyrophosphate produces dolichol-linked oligosaccharides containing fourteen sugars, including two GlcNAcs, nine mannoses and three glucoses. Once assembled, the oligosaccharide is transferred from the lipid to nascent proteins by oligosaccharyltransferases. Catalyzes the initial step of dolichol-linked oligosaccharide biosynthesis, transfering GlcNAc-1-P from cytosolic UDP-GlcNAc onto the carrier lipid dolichyl phosphate (P-dolichol), yielding GlcNAc-P-P-dolichol embedded in the cytoplasmic leaflet of the endoplasmic reticulum membrane.</text>
</comment>
<evidence type="ECO:0000256" key="5">
    <source>
        <dbReference type="ARBA" id="ARBA00013225"/>
    </source>
</evidence>
<keyword evidence="14 20" id="KW-0472">Membrane</keyword>
<evidence type="ECO:0000256" key="10">
    <source>
        <dbReference type="ARBA" id="ARBA00022723"/>
    </source>
</evidence>
<accession>K8ES55</accession>
<evidence type="ECO:0000256" key="11">
    <source>
        <dbReference type="ARBA" id="ARBA00022824"/>
    </source>
</evidence>
<comment type="pathway">
    <text evidence="3">Protein modification; protein glycosylation.</text>
</comment>
<evidence type="ECO:0000256" key="7">
    <source>
        <dbReference type="ARBA" id="ARBA00022676"/>
    </source>
</evidence>
<evidence type="ECO:0000256" key="15">
    <source>
        <dbReference type="ARBA" id="ARBA00029567"/>
    </source>
</evidence>
<dbReference type="eggNOG" id="KOG2788">
    <property type="taxonomic scope" value="Eukaryota"/>
</dbReference>
<keyword evidence="11" id="KW-0256">Endoplasmic reticulum</keyword>
<dbReference type="PANTHER" id="PTHR10571:SF0">
    <property type="entry name" value="UDP-N-ACETYLGLUCOSAMINE--DOLICHYL-PHOSPHATE N-ACETYLGLUCOSAMINEPHOSPHOTRANSFERASE"/>
    <property type="match status" value="1"/>
</dbReference>
<keyword evidence="10" id="KW-0479">Metal-binding</keyword>
<dbReference type="STRING" id="41875.K8ES55"/>
<dbReference type="UniPathway" id="UPA00378"/>
<keyword evidence="8" id="KW-0808">Transferase</keyword>
<dbReference type="Proteomes" id="UP000198341">
    <property type="component" value="Chromosome 2"/>
</dbReference>
<gene>
    <name evidence="21" type="ORF">Bathy02g05760</name>
</gene>
<evidence type="ECO:0000256" key="1">
    <source>
        <dbReference type="ARBA" id="ARBA00001946"/>
    </source>
</evidence>
<feature type="transmembrane region" description="Helical" evidence="20">
    <location>
        <begin position="86"/>
        <end position="109"/>
    </location>
</feature>
<keyword evidence="12" id="KW-0460">Magnesium</keyword>
<evidence type="ECO:0000256" key="16">
    <source>
        <dbReference type="ARBA" id="ARBA00033238"/>
    </source>
</evidence>
<keyword evidence="13 20" id="KW-1133">Transmembrane helix</keyword>
<dbReference type="PANTHER" id="PTHR10571">
    <property type="entry name" value="UDP-N-ACETYLGLUCOSAMINE--DOLICHYL-PHOSPHATE N-ACETYLGLUCOSAMINEPHOSPHOTRANSFERASE"/>
    <property type="match status" value="1"/>
</dbReference>
<evidence type="ECO:0000256" key="2">
    <source>
        <dbReference type="ARBA" id="ARBA00004477"/>
    </source>
</evidence>
<dbReference type="GO" id="GO:0003975">
    <property type="term" value="F:UDP-N-acetylglucosamine-dolichyl-phosphate N-acetylglucosaminephosphotransferase activity"/>
    <property type="evidence" value="ECO:0007669"/>
    <property type="project" value="UniProtKB-EC"/>
</dbReference>
<evidence type="ECO:0000256" key="6">
    <source>
        <dbReference type="ARBA" id="ARBA00017659"/>
    </source>
</evidence>
<keyword evidence="7" id="KW-0328">Glycosyltransferase</keyword>
<sequence>MSSVRQRTSSPNAAQRRKATTNDDEKEFVIPREILEVIEKNRTRDVLKMTAFCLLPTSIIIFAKGFVSEDMSGVSVYNMDQGALKILLLAAFTSVLAYATTARLIPIVARRTLGKRNMFGLDINKKGTKMGEIAIPEALGLASGCAVLVSLVIGRTLHTAFILDNSGESEHNAALATIGFMLFLGFVDDVLDLPWRAKMILPGFAATMLAQSYQGSTSIVVPRMFRENMRSVLGALDSVPIVRDIVTMKVDMKSGLMDVGYIYIAFIWLLAVFLSNAINIHAGLNGLECGQSLVIAGGIIVLNVWSLLTDPTSNVVVGPHVFSLLLIAPFFAATVSLLEQNWYPSAVFVGDSYTYFAGMTLAVAGILGHFSETLLLFCLPQVVNFLYSIPQLFKIVPCPRHRLPRFETQTGLLSPSKATETRYNMNLVTLFLRVFGKTTERKLCLRLLAFQVACVVFTFAARYVFIAFVHWK</sequence>
<evidence type="ECO:0000256" key="12">
    <source>
        <dbReference type="ARBA" id="ARBA00022842"/>
    </source>
</evidence>
<feature type="region of interest" description="Disordered" evidence="19">
    <location>
        <begin position="1"/>
        <end position="23"/>
    </location>
</feature>
<evidence type="ECO:0000313" key="22">
    <source>
        <dbReference type="Proteomes" id="UP000198341"/>
    </source>
</evidence>
<evidence type="ECO:0000256" key="4">
    <source>
        <dbReference type="ARBA" id="ARBA00009317"/>
    </source>
</evidence>
<proteinExistence type="inferred from homology"/>
<name>K8ES55_9CHLO</name>
<dbReference type="GO" id="GO:0005789">
    <property type="term" value="C:endoplasmic reticulum membrane"/>
    <property type="evidence" value="ECO:0007669"/>
    <property type="project" value="UniProtKB-SubCell"/>
</dbReference>
<feature type="transmembrane region" description="Helical" evidence="20">
    <location>
        <begin position="130"/>
        <end position="153"/>
    </location>
</feature>
<evidence type="ECO:0000256" key="9">
    <source>
        <dbReference type="ARBA" id="ARBA00022692"/>
    </source>
</evidence>
<evidence type="ECO:0000256" key="19">
    <source>
        <dbReference type="SAM" id="MobiDB-lite"/>
    </source>
</evidence>
<evidence type="ECO:0000256" key="18">
    <source>
        <dbReference type="ARBA" id="ARBA00045078"/>
    </source>
</evidence>
<dbReference type="EMBL" id="FO082277">
    <property type="protein sequence ID" value="CCO15260.1"/>
    <property type="molecule type" value="Genomic_DNA"/>
</dbReference>
<dbReference type="AlphaFoldDB" id="K8ES55"/>
<dbReference type="KEGG" id="bpg:Bathy02g05760"/>
<comment type="subcellular location">
    <subcellularLocation>
        <location evidence="2">Endoplasmic reticulum membrane</location>
        <topology evidence="2">Multi-pass membrane protein</topology>
    </subcellularLocation>
</comment>
<organism evidence="21 22">
    <name type="scientific">Bathycoccus prasinos</name>
    <dbReference type="NCBI Taxonomy" id="41875"/>
    <lineage>
        <taxon>Eukaryota</taxon>
        <taxon>Viridiplantae</taxon>
        <taxon>Chlorophyta</taxon>
        <taxon>Mamiellophyceae</taxon>
        <taxon>Mamiellales</taxon>
        <taxon>Bathycoccaceae</taxon>
        <taxon>Bathycoccus</taxon>
    </lineage>
</organism>